<dbReference type="Gene3D" id="3.40.50.150">
    <property type="entry name" value="Vaccinia Virus protein VP39"/>
    <property type="match status" value="1"/>
</dbReference>
<accession>A0A0G0Z3D4</accession>
<reference evidence="1 2" key="1">
    <citation type="journal article" date="2015" name="Nature">
        <title>rRNA introns, odd ribosomes, and small enigmatic genomes across a large radiation of phyla.</title>
        <authorList>
            <person name="Brown C.T."/>
            <person name="Hug L.A."/>
            <person name="Thomas B.C."/>
            <person name="Sharon I."/>
            <person name="Castelle C.J."/>
            <person name="Singh A."/>
            <person name="Wilkins M.J."/>
            <person name="Williams K.H."/>
            <person name="Banfield J.F."/>
        </authorList>
    </citation>
    <scope>NUCLEOTIDE SEQUENCE [LARGE SCALE GENOMIC DNA]</scope>
</reference>
<dbReference type="Proteomes" id="UP000034516">
    <property type="component" value="Unassembled WGS sequence"/>
</dbReference>
<sequence>MNAIIKKRNLGQFFTTNSDYILQGFSAFVKNKEVTDPFAGNRDLLNWAKNNKCKKFVGFDCDKNYIDKKNVFFNDSINSPKYYKFVCTNPPYLHKNKATKEIKGKFFSGKNSNLEDLYQVSISSILSCEEGIIIIPLNFLCAENSKKIRELFFEKFEIIKLNIFSEQVFDDTTYNVISFYFKRKQKISDKNIIETTIYPENKKTKLTLEKKSGWQFGGEFIYKIKNVKNDLGVFRLTEDYLKSGEYEVEVALQNIKDKKILKLSDDIKKLLEKNILFLRAIDSKNGKKIQLEDIRKYKIAGLVGKNTSRNMAHLIFKKEVSISEQIELMKKFNDELSVNREKYLSFFLTNFRDNNRKRISFDLAYKFLNLIYYEKNSKQPALF</sequence>
<name>A0A0G0Z3D4_9BACT</name>
<dbReference type="InterPro" id="IPR029063">
    <property type="entry name" value="SAM-dependent_MTases_sf"/>
</dbReference>
<evidence type="ECO:0000313" key="1">
    <source>
        <dbReference type="EMBL" id="KKS43247.1"/>
    </source>
</evidence>
<organism evidence="1 2">
    <name type="scientific">Candidatus Kuenenbacteria bacterium GW2011_GWA2_42_15</name>
    <dbReference type="NCBI Taxonomy" id="1618677"/>
    <lineage>
        <taxon>Bacteria</taxon>
        <taxon>Candidatus Kueneniibacteriota</taxon>
    </lineage>
</organism>
<protein>
    <submittedName>
        <fullName evidence="1">Uncharacterized protein</fullName>
    </submittedName>
</protein>
<proteinExistence type="predicted"/>
<dbReference type="AlphaFoldDB" id="A0A0G0Z3D4"/>
<comment type="caution">
    <text evidence="1">The sequence shown here is derived from an EMBL/GenBank/DDBJ whole genome shotgun (WGS) entry which is preliminary data.</text>
</comment>
<evidence type="ECO:0000313" key="2">
    <source>
        <dbReference type="Proteomes" id="UP000034516"/>
    </source>
</evidence>
<gene>
    <name evidence="1" type="ORF">UV02_C0003G0001</name>
</gene>
<dbReference type="SUPFAM" id="SSF53335">
    <property type="entry name" value="S-adenosyl-L-methionine-dependent methyltransferases"/>
    <property type="match status" value="1"/>
</dbReference>
<dbReference type="EMBL" id="LCCW01000003">
    <property type="protein sequence ID" value="KKS43247.1"/>
    <property type="molecule type" value="Genomic_DNA"/>
</dbReference>